<dbReference type="PROSITE" id="PS51143">
    <property type="entry name" value="MT_A70"/>
    <property type="match status" value="1"/>
</dbReference>
<evidence type="ECO:0000313" key="9">
    <source>
        <dbReference type="Proteomes" id="UP001212997"/>
    </source>
</evidence>
<keyword evidence="3" id="KW-0808">Transferase</keyword>
<feature type="region of interest" description="Disordered" evidence="7">
    <location>
        <begin position="1"/>
        <end position="71"/>
    </location>
</feature>
<proteinExistence type="inferred from homology"/>
<dbReference type="Proteomes" id="UP001212997">
    <property type="component" value="Unassembled WGS sequence"/>
</dbReference>
<dbReference type="PANTHER" id="PTHR12829">
    <property type="entry name" value="N6-ADENOSINE-METHYLTRANSFERASE"/>
    <property type="match status" value="1"/>
</dbReference>
<gene>
    <name evidence="8" type="ORF">NLI96_g5226</name>
</gene>
<evidence type="ECO:0000256" key="3">
    <source>
        <dbReference type="ARBA" id="ARBA00022679"/>
    </source>
</evidence>
<dbReference type="InterPro" id="IPR007757">
    <property type="entry name" value="MT-A70-like"/>
</dbReference>
<dbReference type="EMBL" id="JANAWD010000167">
    <property type="protein sequence ID" value="KAJ3485038.1"/>
    <property type="molecule type" value="Genomic_DNA"/>
</dbReference>
<dbReference type="InterPro" id="IPR029063">
    <property type="entry name" value="SAM-dependent_MTases_sf"/>
</dbReference>
<name>A0AAD5V3W0_9APHY</name>
<comment type="caution">
    <text evidence="8">The sequence shown here is derived from an EMBL/GenBank/DDBJ whole genome shotgun (WGS) entry which is preliminary data.</text>
</comment>
<evidence type="ECO:0000256" key="4">
    <source>
        <dbReference type="ARBA" id="ARBA00022691"/>
    </source>
</evidence>
<feature type="compositionally biased region" description="Acidic residues" evidence="7">
    <location>
        <begin position="50"/>
        <end position="60"/>
    </location>
</feature>
<dbReference type="SUPFAM" id="SSF53335">
    <property type="entry name" value="S-adenosyl-L-methionine-dependent methyltransferases"/>
    <property type="match status" value="1"/>
</dbReference>
<evidence type="ECO:0000256" key="1">
    <source>
        <dbReference type="ARBA" id="ARBA00012160"/>
    </source>
</evidence>
<dbReference type="Pfam" id="PF05063">
    <property type="entry name" value="MT-A70"/>
    <property type="match status" value="1"/>
</dbReference>
<keyword evidence="2" id="KW-0489">Methyltransferase</keyword>
<feature type="compositionally biased region" description="Polar residues" evidence="7">
    <location>
        <begin position="15"/>
        <end position="26"/>
    </location>
</feature>
<keyword evidence="9" id="KW-1185">Reference proteome</keyword>
<dbReference type="PANTHER" id="PTHR12829:SF7">
    <property type="entry name" value="N6-ADENOSINE-METHYLTRANSFERASE CATALYTIC SUBUNIT"/>
    <property type="match status" value="1"/>
</dbReference>
<evidence type="ECO:0000256" key="7">
    <source>
        <dbReference type="SAM" id="MobiDB-lite"/>
    </source>
</evidence>
<reference evidence="8" key="1">
    <citation type="submission" date="2022-07" db="EMBL/GenBank/DDBJ databases">
        <title>Genome Sequence of Physisporinus lineatus.</title>
        <authorList>
            <person name="Buettner E."/>
        </authorList>
    </citation>
    <scope>NUCLEOTIDE SEQUENCE</scope>
    <source>
        <strain evidence="8">VT162</strain>
    </source>
</reference>
<evidence type="ECO:0000313" key="8">
    <source>
        <dbReference type="EMBL" id="KAJ3485038.1"/>
    </source>
</evidence>
<organism evidence="8 9">
    <name type="scientific">Meripilus lineatus</name>
    <dbReference type="NCBI Taxonomy" id="2056292"/>
    <lineage>
        <taxon>Eukaryota</taxon>
        <taxon>Fungi</taxon>
        <taxon>Dikarya</taxon>
        <taxon>Basidiomycota</taxon>
        <taxon>Agaricomycotina</taxon>
        <taxon>Agaricomycetes</taxon>
        <taxon>Polyporales</taxon>
        <taxon>Meripilaceae</taxon>
        <taxon>Meripilus</taxon>
    </lineage>
</organism>
<evidence type="ECO:0000256" key="2">
    <source>
        <dbReference type="ARBA" id="ARBA00022603"/>
    </source>
</evidence>
<evidence type="ECO:0000256" key="6">
    <source>
        <dbReference type="PROSITE-ProRule" id="PRU00489"/>
    </source>
</evidence>
<comment type="catalytic activity">
    <reaction evidence="5">
        <text>an adenosine in mRNA + S-adenosyl-L-methionine = an N(6)-methyladenosine in mRNA + S-adenosyl-L-homocysteine + H(+)</text>
        <dbReference type="Rhea" id="RHEA:55584"/>
        <dbReference type="Rhea" id="RHEA-COMP:12414"/>
        <dbReference type="Rhea" id="RHEA-COMP:12417"/>
        <dbReference type="ChEBI" id="CHEBI:15378"/>
        <dbReference type="ChEBI" id="CHEBI:57856"/>
        <dbReference type="ChEBI" id="CHEBI:59789"/>
        <dbReference type="ChEBI" id="CHEBI:74411"/>
        <dbReference type="ChEBI" id="CHEBI:74449"/>
        <dbReference type="EC" id="2.1.1.348"/>
    </reaction>
</comment>
<sequence>MSDPRCRWYGGLERTTGSSCQGQVSTRGPHGRKRKRVIDEDADSAAGNSQEEDEQQDQGDVDTKPVPSTLDSLNKDMKEVYHLLQQGTARGKLIAEQFRSSNGSFEPICPHITKDECARSRQSESMKLDVVSSQGSAVLTICDRIHFRPLIRPHTDPTLGHCSYLNTCYSEPTYAQSPSIPPLPSHRAIGYGQQGGQGVSLPSGLGAGGRGKEKAPCRYLHFEVDWDGGDGPGQNDQRQVAKRKPFRLEMGTGPNGLDSPTYPPQWINCDLRRFDYSVLGKFHVIMADPPWDIHMSLPYGTMTDDEMRAMPIPALQDEGLLFLWVTGRAMEVGRECLRVWGYTRVDEVVWVKTNQLQRVIRTGRTGHWLNHTKEHMLVGVKTVIDGDGKLKFPSWVNRGLDTDVIVSEVRETSRKPDEVYGMIERMCPGGRKIEIFGRKHNTRPGWLTLGNQLGADQIYEEDLAARIKARYPERSINLGMAASSSGHGMR</sequence>
<dbReference type="GO" id="GO:0005634">
    <property type="term" value="C:nucleus"/>
    <property type="evidence" value="ECO:0007669"/>
    <property type="project" value="TreeGrafter"/>
</dbReference>
<dbReference type="GO" id="GO:0032259">
    <property type="term" value="P:methylation"/>
    <property type="evidence" value="ECO:0007669"/>
    <property type="project" value="UniProtKB-KW"/>
</dbReference>
<comment type="similarity">
    <text evidence="6">Belongs to the MT-A70-like family.</text>
</comment>
<protein>
    <recommendedName>
        <fullName evidence="1">mRNA m(6)A methyltransferase</fullName>
        <ecNumber evidence="1">2.1.1.348</ecNumber>
    </recommendedName>
</protein>
<dbReference type="GO" id="GO:0001734">
    <property type="term" value="F:mRNA m(6)A methyltransferase activity"/>
    <property type="evidence" value="ECO:0007669"/>
    <property type="project" value="UniProtKB-EC"/>
</dbReference>
<evidence type="ECO:0000256" key="5">
    <source>
        <dbReference type="ARBA" id="ARBA00048957"/>
    </source>
</evidence>
<dbReference type="GO" id="GO:0036396">
    <property type="term" value="C:RNA N6-methyladenosine methyltransferase complex"/>
    <property type="evidence" value="ECO:0007669"/>
    <property type="project" value="TreeGrafter"/>
</dbReference>
<keyword evidence="4" id="KW-0949">S-adenosyl-L-methionine</keyword>
<dbReference type="AlphaFoldDB" id="A0AAD5V3W0"/>
<accession>A0AAD5V3W0</accession>
<dbReference type="EC" id="2.1.1.348" evidence="1"/>